<dbReference type="GO" id="GO:0006508">
    <property type="term" value="P:proteolysis"/>
    <property type="evidence" value="ECO:0007669"/>
    <property type="project" value="UniProtKB-KW"/>
</dbReference>
<dbReference type="InterPro" id="IPR010201">
    <property type="entry name" value="HflK"/>
</dbReference>
<evidence type="ECO:0000256" key="2">
    <source>
        <dbReference type="ARBA" id="ARBA00006971"/>
    </source>
</evidence>
<sequence>MDWERPPHRGPGPGNIQDLEEVMKRLKGRFSLPSLGRGPFWGLALLVVAALIGFTSYYTVQPEETAVVLRFGKFVRTAGAGLHFKIPFGVEDVTKVITGRVLQREYGYRTVSPGVRTRFAEKGYEEESRMLSGDLNVIDIQWTVQYMIKNPVDYLFQLHDVEGTLDDISESVMRRIVGNRFADEVLTIGRASIADLAGREIQEIMDTYRTGLQIVVVKLQNANPPDAVKAAFNEVNEARQEKERMINEAQQVYNERIPRARGQARQMITQAEGYALQRVNRAEGDVTRFASILEEYRKAPDVTRRRMYLESMPQFIEKVDRIIVLDESGPGVLPLLNLGSGGLAGWSAGEDTGAAAGRPAEEK</sequence>
<keyword evidence="7" id="KW-0175">Coiled coil</keyword>
<reference evidence="10 11" key="2">
    <citation type="submission" date="2019-05" db="EMBL/GenBank/DDBJ databases">
        <authorList>
            <person name="Suflita J.M."/>
            <person name="Marks C.R."/>
        </authorList>
    </citation>
    <scope>NUCLEOTIDE SEQUENCE [LARGE SCALE GENOMIC DNA]</scope>
    <source>
        <strain evidence="10 11">ALDC</strain>
    </source>
</reference>
<dbReference type="CDD" id="cd03404">
    <property type="entry name" value="SPFH_HflK"/>
    <property type="match status" value="1"/>
</dbReference>
<keyword evidence="11" id="KW-1185">Reference proteome</keyword>
<dbReference type="Gene3D" id="3.30.479.30">
    <property type="entry name" value="Band 7 domain"/>
    <property type="match status" value="1"/>
</dbReference>
<dbReference type="GO" id="GO:0016020">
    <property type="term" value="C:membrane"/>
    <property type="evidence" value="ECO:0007669"/>
    <property type="project" value="UniProtKB-SubCell"/>
</dbReference>
<evidence type="ECO:0000313" key="11">
    <source>
        <dbReference type="Proteomes" id="UP000298602"/>
    </source>
</evidence>
<dbReference type="OrthoDB" id="9779595at2"/>
<protein>
    <recommendedName>
        <fullName evidence="6">Protein HflK</fullName>
    </recommendedName>
</protein>
<organism evidence="10 11">
    <name type="scientific">Desulfoglaeba alkanexedens ALDC</name>
    <dbReference type="NCBI Taxonomy" id="980445"/>
    <lineage>
        <taxon>Bacteria</taxon>
        <taxon>Pseudomonadati</taxon>
        <taxon>Thermodesulfobacteriota</taxon>
        <taxon>Syntrophobacteria</taxon>
        <taxon>Syntrophobacterales</taxon>
        <taxon>Syntrophobacteraceae</taxon>
        <taxon>Desulfoglaeba</taxon>
    </lineage>
</organism>
<dbReference type="KEGG" id="dax:FDQ92_15075"/>
<keyword evidence="4 6" id="KW-1133">Transmembrane helix</keyword>
<evidence type="ECO:0000256" key="4">
    <source>
        <dbReference type="ARBA" id="ARBA00022989"/>
    </source>
</evidence>
<feature type="domain" description="Band 7" evidence="8">
    <location>
        <begin position="55"/>
        <end position="236"/>
    </location>
</feature>
<gene>
    <name evidence="10" type="primary">hflK</name>
    <name evidence="9" type="ORF">FDQ92_00130</name>
    <name evidence="10" type="ORF">FDQ92_15075</name>
</gene>
<dbReference type="EMBL" id="CP040098">
    <property type="protein sequence ID" value="QCQ20748.1"/>
    <property type="molecule type" value="Genomic_DNA"/>
</dbReference>
<evidence type="ECO:0000259" key="8">
    <source>
        <dbReference type="SMART" id="SM00244"/>
    </source>
</evidence>
<comment type="subcellular location">
    <subcellularLocation>
        <location evidence="1">Membrane</location>
        <topology evidence="1">Single-pass membrane protein</topology>
    </subcellularLocation>
</comment>
<proteinExistence type="inferred from homology"/>
<keyword evidence="10" id="KW-0645">Protease</keyword>
<dbReference type="AlphaFoldDB" id="A0A4P8L639"/>
<dbReference type="KEGG" id="dax:FDQ92_00130"/>
<dbReference type="NCBIfam" id="TIGR01933">
    <property type="entry name" value="hflK"/>
    <property type="match status" value="1"/>
</dbReference>
<dbReference type="InterPro" id="IPR050710">
    <property type="entry name" value="Band7/mec-2_domain"/>
</dbReference>
<comment type="function">
    <text evidence="6">HflC and HflK could encode or regulate a protease.</text>
</comment>
<keyword evidence="10" id="KW-0378">Hydrolase</keyword>
<dbReference type="PANTHER" id="PTHR43327">
    <property type="entry name" value="STOMATIN-LIKE PROTEIN 2, MITOCHONDRIAL"/>
    <property type="match status" value="1"/>
</dbReference>
<keyword evidence="3 6" id="KW-0812">Transmembrane</keyword>
<feature type="transmembrane region" description="Helical" evidence="6">
    <location>
        <begin position="40"/>
        <end position="60"/>
    </location>
</feature>
<evidence type="ECO:0000256" key="3">
    <source>
        <dbReference type="ARBA" id="ARBA00022692"/>
    </source>
</evidence>
<comment type="subunit">
    <text evidence="6">HflC and HflK may interact to form a multimeric complex.</text>
</comment>
<feature type="coiled-coil region" evidence="7">
    <location>
        <begin position="228"/>
        <end position="255"/>
    </location>
</feature>
<evidence type="ECO:0000313" key="9">
    <source>
        <dbReference type="EMBL" id="QCQ20748.1"/>
    </source>
</evidence>
<evidence type="ECO:0000256" key="5">
    <source>
        <dbReference type="ARBA" id="ARBA00023136"/>
    </source>
</evidence>
<dbReference type="EMBL" id="CP040098">
    <property type="protein sequence ID" value="QCQ23374.1"/>
    <property type="molecule type" value="Genomic_DNA"/>
</dbReference>
<evidence type="ECO:0000256" key="1">
    <source>
        <dbReference type="ARBA" id="ARBA00004167"/>
    </source>
</evidence>
<evidence type="ECO:0000256" key="7">
    <source>
        <dbReference type="SAM" id="Coils"/>
    </source>
</evidence>
<comment type="similarity">
    <text evidence="2 6">Belongs to the band 7/mec-2 family. HflK subfamily.</text>
</comment>
<name>A0A4P8L639_9BACT</name>
<dbReference type="Pfam" id="PF01145">
    <property type="entry name" value="Band_7"/>
    <property type="match status" value="1"/>
</dbReference>
<dbReference type="Proteomes" id="UP000298602">
    <property type="component" value="Chromosome"/>
</dbReference>
<dbReference type="SUPFAM" id="SSF117892">
    <property type="entry name" value="Band 7/SPFH domain"/>
    <property type="match status" value="1"/>
</dbReference>
<dbReference type="SMART" id="SM00244">
    <property type="entry name" value="PHB"/>
    <property type="match status" value="1"/>
</dbReference>
<accession>A0A4P8L639</accession>
<reference evidence="10 11" key="1">
    <citation type="submission" date="2019-05" db="EMBL/GenBank/DDBJ databases">
        <title>The Complete Genome Sequence of the n-alkane-degrading Desulfoglaeba alkanexedens ALDC reveals multiple alkylsuccinate synthase gene clusters.</title>
        <authorList>
            <person name="Callaghan A.V."/>
            <person name="Davidova I.A."/>
            <person name="Duncan K.E."/>
            <person name="Morris B."/>
            <person name="McInerney M.J."/>
        </authorList>
    </citation>
    <scope>NUCLEOTIDE SEQUENCE [LARGE SCALE GENOMIC DNA]</scope>
    <source>
        <strain evidence="10 11">ALDC</strain>
    </source>
</reference>
<evidence type="ECO:0000256" key="6">
    <source>
        <dbReference type="RuleBase" id="RU364113"/>
    </source>
</evidence>
<dbReference type="InterPro" id="IPR036013">
    <property type="entry name" value="Band_7/SPFH_dom_sf"/>
</dbReference>
<dbReference type="InterPro" id="IPR001107">
    <property type="entry name" value="Band_7"/>
</dbReference>
<dbReference type="PANTHER" id="PTHR43327:SF2">
    <property type="entry name" value="MODULATOR OF FTSH PROTEASE HFLK"/>
    <property type="match status" value="1"/>
</dbReference>
<dbReference type="GO" id="GO:0008233">
    <property type="term" value="F:peptidase activity"/>
    <property type="evidence" value="ECO:0007669"/>
    <property type="project" value="UniProtKB-KW"/>
</dbReference>
<evidence type="ECO:0000313" key="10">
    <source>
        <dbReference type="EMBL" id="QCQ23374.1"/>
    </source>
</evidence>
<keyword evidence="5 6" id="KW-0472">Membrane</keyword>